<name>A0A6N3C5X0_9FIRM</name>
<organism evidence="1">
    <name type="scientific">Intestinibacter bartlettii</name>
    <dbReference type="NCBI Taxonomy" id="261299"/>
    <lineage>
        <taxon>Bacteria</taxon>
        <taxon>Bacillati</taxon>
        <taxon>Bacillota</taxon>
        <taxon>Clostridia</taxon>
        <taxon>Peptostreptococcales</taxon>
        <taxon>Peptostreptococcaceae</taxon>
        <taxon>Intestinibacter</taxon>
    </lineage>
</organism>
<dbReference type="InterPro" id="IPR016024">
    <property type="entry name" value="ARM-type_fold"/>
</dbReference>
<dbReference type="PANTHER" id="PTHR34070">
    <property type="entry name" value="ARMADILLO-TYPE FOLD"/>
    <property type="match status" value="1"/>
</dbReference>
<dbReference type="InterPro" id="IPR014825">
    <property type="entry name" value="DNA_alkylation"/>
</dbReference>
<accession>A0A6N3C5X0</accession>
<gene>
    <name evidence="1" type="ORF">IBLFYP30_01717</name>
</gene>
<dbReference type="Pfam" id="PF08713">
    <property type="entry name" value="DNA_alkylation"/>
    <property type="match status" value="1"/>
</dbReference>
<dbReference type="SUPFAM" id="SSF48371">
    <property type="entry name" value="ARM repeat"/>
    <property type="match status" value="1"/>
</dbReference>
<dbReference type="AlphaFoldDB" id="A0A6N3C5X0"/>
<reference evidence="1" key="1">
    <citation type="submission" date="2019-11" db="EMBL/GenBank/DDBJ databases">
        <authorList>
            <person name="Feng L."/>
        </authorList>
    </citation>
    <scope>NUCLEOTIDE SEQUENCE</scope>
    <source>
        <strain evidence="1">IbartlettiiLFYP30</strain>
    </source>
</reference>
<dbReference type="CDD" id="cd06561">
    <property type="entry name" value="AlkD_like"/>
    <property type="match status" value="1"/>
</dbReference>
<proteinExistence type="predicted"/>
<dbReference type="EMBL" id="CACRUE010000026">
    <property type="protein sequence ID" value="VYU09197.1"/>
    <property type="molecule type" value="Genomic_DNA"/>
</dbReference>
<dbReference type="PANTHER" id="PTHR34070:SF1">
    <property type="entry name" value="DNA ALKYLATION REPAIR PROTEIN"/>
    <property type="match status" value="1"/>
</dbReference>
<dbReference type="Gene3D" id="1.25.10.90">
    <property type="match status" value="1"/>
</dbReference>
<evidence type="ECO:0000313" key="1">
    <source>
        <dbReference type="EMBL" id="VYU09197.1"/>
    </source>
</evidence>
<protein>
    <submittedName>
        <fullName evidence="1">DNA alkylation repair enzyme</fullName>
    </submittedName>
</protein>
<dbReference type="RefSeq" id="WP_156530868.1">
    <property type="nucleotide sequence ID" value="NZ_CACRUE010000026.1"/>
</dbReference>
<sequence>MNNLKDKLFELSDEKYKKFHSGLCPNIDNIIGVRLPKLREIAKEIAKGDWRDFLAISSNDYYEEVMIHGLVIAYAKCDVDEKLNYIESFVPKIDNWAICDSFCNSLKFVNKNKEKVWEFIQPYLKSNKEFEIRFAVVIILNYYITEDYIDLVLETLDEVKHEGYYVKMAVAWAISLCFVKFEEKTMNYLKNNKLDDFTYNKSLQKICESFRVDKDTKAIIKSMKK</sequence>